<protein>
    <submittedName>
        <fullName evidence="2">Uncharacterized protein</fullName>
    </submittedName>
</protein>
<keyword evidence="4" id="KW-1185">Reference proteome</keyword>
<dbReference type="Proteomes" id="UP000255168">
    <property type="component" value="Plasmid II"/>
</dbReference>
<organism evidence="2 3">
    <name type="scientific">Cupriavidus neocaledonicus</name>
    <dbReference type="NCBI Taxonomy" id="1040979"/>
    <lineage>
        <taxon>Bacteria</taxon>
        <taxon>Pseudomonadati</taxon>
        <taxon>Pseudomonadota</taxon>
        <taxon>Betaproteobacteria</taxon>
        <taxon>Burkholderiales</taxon>
        <taxon>Burkholderiaceae</taxon>
        <taxon>Cupriavidus</taxon>
    </lineage>
</organism>
<proteinExistence type="predicted"/>
<reference evidence="3 4" key="1">
    <citation type="submission" date="2018-01" db="EMBL/GenBank/DDBJ databases">
        <authorList>
            <person name="Clerissi C."/>
        </authorList>
    </citation>
    <scope>NUCLEOTIDE SEQUENCE [LARGE SCALE GENOMIC DNA]</scope>
    <source>
        <strain evidence="1">Cupriavidus taiwanensis STM 6082</strain>
        <strain evidence="2">Cupriavidus taiwanensis STM 6160</strain>
        <plasmid evidence="2">II</plasmid>
        <plasmid evidence="3">ii</plasmid>
    </source>
</reference>
<evidence type="ECO:0000313" key="1">
    <source>
        <dbReference type="EMBL" id="SOZ37897.1"/>
    </source>
</evidence>
<dbReference type="EMBL" id="OFTC01000032">
    <property type="protein sequence ID" value="SOZ37897.1"/>
    <property type="molecule type" value="Genomic_DNA"/>
</dbReference>
<evidence type="ECO:0000313" key="4">
    <source>
        <dbReference type="Proteomes" id="UP000256710"/>
    </source>
</evidence>
<evidence type="ECO:0000313" key="2">
    <source>
        <dbReference type="EMBL" id="SPD61251.1"/>
    </source>
</evidence>
<gene>
    <name evidence="1" type="ORF">CBM2605_B10114</name>
    <name evidence="2" type="ORF">CBM2607_MP21915</name>
</gene>
<geneLocation type="plasmid" evidence="2">
    <name>II</name>
</geneLocation>
<geneLocation type="plasmid" evidence="3">
    <name>ii</name>
</geneLocation>
<dbReference type="Proteomes" id="UP000256710">
    <property type="component" value="Unassembled WGS sequence"/>
</dbReference>
<accession>A0A375HSR4</accession>
<dbReference type="AlphaFoldDB" id="A0A375HSR4"/>
<evidence type="ECO:0000313" key="3">
    <source>
        <dbReference type="Proteomes" id="UP000255168"/>
    </source>
</evidence>
<dbReference type="EMBL" id="LT984807">
    <property type="protein sequence ID" value="SPD61251.1"/>
    <property type="molecule type" value="Genomic_DNA"/>
</dbReference>
<sequence>MRSIANLLIYKAPGARQKSSDPKCIAKCNADNFMRDGAGCTGPPARFRPYAALSRHRPAARWRKAQVGDYPPQRTITLHSPGTFHMLQLRSYKYLDQTSAESKALAT</sequence>
<name>A0A375HSR4_9BURK</name>
<keyword evidence="2" id="KW-0614">Plasmid</keyword>